<dbReference type="PANTHER" id="PTHR43818">
    <property type="entry name" value="BCDNA.GH03377"/>
    <property type="match status" value="1"/>
</dbReference>
<dbReference type="EMBL" id="AP024601">
    <property type="protein sequence ID" value="BCU82542.1"/>
    <property type="molecule type" value="Genomic_DNA"/>
</dbReference>
<dbReference type="KEGG" id="pabs:JIR001_23250"/>
<dbReference type="RefSeq" id="WP_212772869.1">
    <property type="nucleotide sequence ID" value="NZ_AP024601.1"/>
</dbReference>
<dbReference type="GO" id="GO:0016491">
    <property type="term" value="F:oxidoreductase activity"/>
    <property type="evidence" value="ECO:0007669"/>
    <property type="project" value="UniProtKB-KW"/>
</dbReference>
<evidence type="ECO:0000313" key="4">
    <source>
        <dbReference type="EMBL" id="BCU82542.1"/>
    </source>
</evidence>
<dbReference type="AlphaFoldDB" id="A0A8D5UFR3"/>
<reference evidence="4" key="1">
    <citation type="journal article" date="2013" name="Int. J. Syst. Evol. Microbiol.">
        <title>Polycladomyces abyssicola gen. nov., sp. nov., a thermophilic filamentous bacterium isolated from hemipelagic sediment.</title>
        <authorList>
            <person name="Tsubouchi T."/>
            <person name="Shimane Y."/>
            <person name="Mori K."/>
            <person name="Usui K."/>
            <person name="Hiraki T."/>
            <person name="Tame A."/>
            <person name="Uematsu K."/>
            <person name="Maruyama T."/>
            <person name="Hatada Y."/>
        </authorList>
    </citation>
    <scope>NUCLEOTIDE SEQUENCE</scope>
    <source>
        <strain evidence="4">JIR-001</strain>
    </source>
</reference>
<evidence type="ECO:0000256" key="1">
    <source>
        <dbReference type="ARBA" id="ARBA00023002"/>
    </source>
</evidence>
<dbReference type="SUPFAM" id="SSF55347">
    <property type="entry name" value="Glyceraldehyde-3-phosphate dehydrogenase-like, C-terminal domain"/>
    <property type="match status" value="1"/>
</dbReference>
<protein>
    <submittedName>
        <fullName evidence="4">Oxidoreductase</fullName>
    </submittedName>
</protein>
<dbReference type="Gene3D" id="3.30.360.10">
    <property type="entry name" value="Dihydrodipicolinate Reductase, domain 2"/>
    <property type="match status" value="1"/>
</dbReference>
<evidence type="ECO:0000259" key="3">
    <source>
        <dbReference type="Pfam" id="PF22725"/>
    </source>
</evidence>
<gene>
    <name evidence="4" type="ORF">JIR001_23250</name>
</gene>
<dbReference type="InterPro" id="IPR055170">
    <property type="entry name" value="GFO_IDH_MocA-like_dom"/>
</dbReference>
<dbReference type="Gene3D" id="3.40.50.720">
    <property type="entry name" value="NAD(P)-binding Rossmann-like Domain"/>
    <property type="match status" value="1"/>
</dbReference>
<feature type="domain" description="GFO/IDH/MocA-like oxidoreductase" evidence="3">
    <location>
        <begin position="133"/>
        <end position="254"/>
    </location>
</feature>
<reference evidence="4" key="2">
    <citation type="journal article" date="2021" name="Microbiol. Resour. Announc.">
        <title>Complete Genome Sequence of Polycladomyces abyssicola JIR-001T, Isolated from Hemipelagic Sediment in Deep Seawater.</title>
        <authorList>
            <person name="Tsubouchi T."/>
            <person name="Kaneko Y."/>
        </authorList>
    </citation>
    <scope>NUCLEOTIDE SEQUENCE</scope>
    <source>
        <strain evidence="4">JIR-001</strain>
    </source>
</reference>
<evidence type="ECO:0000313" key="5">
    <source>
        <dbReference type="Proteomes" id="UP000677436"/>
    </source>
</evidence>
<organism evidence="4 5">
    <name type="scientific">Polycladomyces abyssicola</name>
    <dbReference type="NCBI Taxonomy" id="1125966"/>
    <lineage>
        <taxon>Bacteria</taxon>
        <taxon>Bacillati</taxon>
        <taxon>Bacillota</taxon>
        <taxon>Bacilli</taxon>
        <taxon>Bacillales</taxon>
        <taxon>Thermoactinomycetaceae</taxon>
        <taxon>Polycladomyces</taxon>
    </lineage>
</organism>
<dbReference type="InterPro" id="IPR036291">
    <property type="entry name" value="NAD(P)-bd_dom_sf"/>
</dbReference>
<proteinExistence type="predicted"/>
<sequence>MTTKQVRYALAGCGSVSQFHVQAIQSIPQAELVAVFNRTPEKAQSISERTGAARHTDYADMLSRPDVDAVILCTASGLHAPMALEAIEAGKHVVIEKPLALTLEDAREVIHSAREKGVTLSVISQRRFEPAHQVVKKMIDHGEFGKILSAEVHVRFHRTPHYYASGDWRGTPEMDGGALMNQAIHSIDLLCWLLGPVQSVSGVVHTRVHAIRAEDTAVGWVQFMDGAIGLIQGSTAMYPGFAPELHIYGERGAVRIVGTDIVTWTFEGNQPPPPDLATSAGTSGASDPQAIGAYYHEQQLRDITEAILDGRSPLITGEDGYRALKVVLGIYESAKTGRTVVFSPEPVTGY</sequence>
<dbReference type="InterPro" id="IPR050463">
    <property type="entry name" value="Gfo/Idh/MocA_oxidrdct_glycsds"/>
</dbReference>
<name>A0A8D5UFR3_9BACL</name>
<dbReference type="PANTHER" id="PTHR43818:SF11">
    <property type="entry name" value="BCDNA.GH03377"/>
    <property type="match status" value="1"/>
</dbReference>
<dbReference type="SUPFAM" id="SSF51735">
    <property type="entry name" value="NAD(P)-binding Rossmann-fold domains"/>
    <property type="match status" value="1"/>
</dbReference>
<accession>A0A8D5UFR3</accession>
<keyword evidence="1" id="KW-0560">Oxidoreductase</keyword>
<dbReference type="Pfam" id="PF01408">
    <property type="entry name" value="GFO_IDH_MocA"/>
    <property type="match status" value="1"/>
</dbReference>
<dbReference type="GO" id="GO:0000166">
    <property type="term" value="F:nucleotide binding"/>
    <property type="evidence" value="ECO:0007669"/>
    <property type="project" value="InterPro"/>
</dbReference>
<dbReference type="Proteomes" id="UP000677436">
    <property type="component" value="Chromosome"/>
</dbReference>
<evidence type="ECO:0000259" key="2">
    <source>
        <dbReference type="Pfam" id="PF01408"/>
    </source>
</evidence>
<feature type="domain" description="Gfo/Idh/MocA-like oxidoreductase N-terminal" evidence="2">
    <location>
        <begin position="6"/>
        <end position="122"/>
    </location>
</feature>
<dbReference type="InterPro" id="IPR000683">
    <property type="entry name" value="Gfo/Idh/MocA-like_OxRdtase_N"/>
</dbReference>
<keyword evidence="5" id="KW-1185">Reference proteome</keyword>
<dbReference type="Pfam" id="PF22725">
    <property type="entry name" value="GFO_IDH_MocA_C3"/>
    <property type="match status" value="1"/>
</dbReference>